<name>A0A484HFH4_9BACT</name>
<feature type="compositionally biased region" description="Acidic residues" evidence="1">
    <location>
        <begin position="239"/>
        <end position="248"/>
    </location>
</feature>
<reference evidence="2" key="1">
    <citation type="submission" date="2019-01" db="EMBL/GenBank/DDBJ databases">
        <authorList>
            <consortium name="Genoscope - CEA"/>
            <person name="William W."/>
        </authorList>
    </citation>
    <scope>NUCLEOTIDE SEQUENCE</scope>
    <source>
        <strain evidence="2">CR-1</strain>
    </source>
</reference>
<dbReference type="PANTHER" id="PTHR34408">
    <property type="entry name" value="FAMILY PROTEIN, PUTATIVE-RELATED"/>
    <property type="match status" value="1"/>
</dbReference>
<evidence type="ECO:0000256" key="1">
    <source>
        <dbReference type="SAM" id="MobiDB-lite"/>
    </source>
</evidence>
<dbReference type="Gene3D" id="2.30.30.40">
    <property type="entry name" value="SH3 Domains"/>
    <property type="match status" value="1"/>
</dbReference>
<dbReference type="Gene3D" id="2.40.160.20">
    <property type="match status" value="1"/>
</dbReference>
<evidence type="ECO:0008006" key="3">
    <source>
        <dbReference type="Google" id="ProtNLM"/>
    </source>
</evidence>
<protein>
    <recommendedName>
        <fullName evidence="3">SH3b domain-containing protein</fullName>
    </recommendedName>
</protein>
<feature type="compositionally biased region" description="Acidic residues" evidence="1">
    <location>
        <begin position="193"/>
        <end position="215"/>
    </location>
</feature>
<evidence type="ECO:0000313" key="2">
    <source>
        <dbReference type="EMBL" id="VEN73960.1"/>
    </source>
</evidence>
<organism evidence="2">
    <name type="scientific">uncultured Desulfobacteraceae bacterium</name>
    <dbReference type="NCBI Taxonomy" id="218296"/>
    <lineage>
        <taxon>Bacteria</taxon>
        <taxon>Pseudomonadati</taxon>
        <taxon>Thermodesulfobacteriota</taxon>
        <taxon>Desulfobacteria</taxon>
        <taxon>Desulfobacterales</taxon>
        <taxon>Desulfobacteraceae</taxon>
        <taxon>environmental samples</taxon>
    </lineage>
</organism>
<dbReference type="InterPro" id="IPR052354">
    <property type="entry name" value="Cell_Wall_Dynamics_Protein"/>
</dbReference>
<accession>A0A484HFH4</accession>
<proteinExistence type="predicted"/>
<dbReference type="PANTHER" id="PTHR34408:SF1">
    <property type="entry name" value="GLYCOSYL HYDROLASE FAMILY 19 DOMAIN-CONTAINING PROTEIN HI_1415"/>
    <property type="match status" value="1"/>
</dbReference>
<sequence length="684" mass="76144">MNRKMAFKSQRFAVILTVFLGFLMMMAPSMGHSRESYGEGNIRQVEKTVNIREARTIISRVVGQFYPGENFKVGFLDKKWYAVFRPDQPANDESEAIGYVYAPLMKPLPPGAGDVAVMFAEKAINIRKSRSVESDKTGRLYAGTKVKAAFLKGDWVAVFNVEETNIEEASALGYVYAPLLAPAEPGTPLKEESEPESEVVPAAEEESAAEAEEAQESPAPVAEEVSEEDPGELKTEVIGADEEDEAVYEEEKPEPLENLEWANIRYASRSVNIRKERSESSEIAGVLSPGEKVRVGFLEGHWHAVFKENDPADNEASALGYVYAPLLVPVALHLEALKRGEIKYTNKKVNIRIEPSLESDIVGVLLPETKIKAGLLQDDWYAVFDLNETSLEAENAFGYVYAPFLKPVAAPYNKTVEEPPLKFGDECMPQDCPALPERVPGRFLMSDPTVAELKKWAAGASFDLGWLFTTYDTTKSIGDTTGNPMGLSAFLSYDNWTFGLSYHMDTTKVDFARRKNGRNSFFDSEQDMTKIDLTARYLLRRFSYDHFTPYIIGGMTFIDLDETRRGDVVIEKDAGTSYMITSIGVGAIMPVNDTLGLRGDIKGMLVSSADSETENTLTDSALGISTALAGYWNIRDGWNMELGFSYSYIKEKDGFKHPHYTTGSEVGCMKEVEYFIKLGYAYRF</sequence>
<gene>
    <name evidence="2" type="ORF">EPICR_200009</name>
</gene>
<feature type="region of interest" description="Disordered" evidence="1">
    <location>
        <begin position="185"/>
        <end position="254"/>
    </location>
</feature>
<dbReference type="EMBL" id="CAACVI010000013">
    <property type="protein sequence ID" value="VEN73960.1"/>
    <property type="molecule type" value="Genomic_DNA"/>
</dbReference>
<dbReference type="AlphaFoldDB" id="A0A484HFH4"/>